<evidence type="ECO:0000256" key="1">
    <source>
        <dbReference type="SAM" id="Phobius"/>
    </source>
</evidence>
<accession>A0ABV6NP31</accession>
<evidence type="ECO:0000313" key="2">
    <source>
        <dbReference type="EMBL" id="MFC0562419.1"/>
    </source>
</evidence>
<sequence length="61" mass="6824">MNFMIVLAIVVCMVALVVTLMLTQAVDPDYEKNKNIAKLSFIYIALIPLVAVVIALIWIFI</sequence>
<reference evidence="2 3" key="1">
    <citation type="submission" date="2024-09" db="EMBL/GenBank/DDBJ databases">
        <authorList>
            <person name="Sun Q."/>
            <person name="Mori K."/>
        </authorList>
    </citation>
    <scope>NUCLEOTIDE SEQUENCE [LARGE SCALE GENOMIC DNA]</scope>
    <source>
        <strain evidence="2 3">NCAIM B.02301</strain>
    </source>
</reference>
<keyword evidence="3" id="KW-1185">Reference proteome</keyword>
<keyword evidence="1" id="KW-1133">Transmembrane helix</keyword>
<dbReference type="Proteomes" id="UP001589833">
    <property type="component" value="Unassembled WGS sequence"/>
</dbReference>
<keyword evidence="1" id="KW-0472">Membrane</keyword>
<keyword evidence="1" id="KW-0812">Transmembrane</keyword>
<gene>
    <name evidence="2" type="ORF">ACFFH4_26685</name>
</gene>
<evidence type="ECO:0000313" key="3">
    <source>
        <dbReference type="Proteomes" id="UP001589833"/>
    </source>
</evidence>
<dbReference type="EMBL" id="JBHLTR010000131">
    <property type="protein sequence ID" value="MFC0562419.1"/>
    <property type="molecule type" value="Genomic_DNA"/>
</dbReference>
<name>A0ABV6NP31_9BACI</name>
<proteinExistence type="predicted"/>
<feature type="transmembrane region" description="Helical" evidence="1">
    <location>
        <begin position="41"/>
        <end position="60"/>
    </location>
</feature>
<comment type="caution">
    <text evidence="2">The sequence shown here is derived from an EMBL/GenBank/DDBJ whole genome shotgun (WGS) entry which is preliminary data.</text>
</comment>
<protein>
    <submittedName>
        <fullName evidence="2">BshB3 potential contributor to bacillithiol synthesis</fullName>
    </submittedName>
</protein>
<dbReference type="RefSeq" id="WP_273844781.1">
    <property type="nucleotide sequence ID" value="NZ_JAQQWT010000010.1"/>
</dbReference>
<organism evidence="2 3">
    <name type="scientific">Halalkalibacter alkalisediminis</name>
    <dbReference type="NCBI Taxonomy" id="935616"/>
    <lineage>
        <taxon>Bacteria</taxon>
        <taxon>Bacillati</taxon>
        <taxon>Bacillota</taxon>
        <taxon>Bacilli</taxon>
        <taxon>Bacillales</taxon>
        <taxon>Bacillaceae</taxon>
        <taxon>Halalkalibacter</taxon>
    </lineage>
</organism>